<dbReference type="GO" id="GO:0051301">
    <property type="term" value="P:cell division"/>
    <property type="evidence" value="ECO:0007669"/>
    <property type="project" value="UniProtKB-KW"/>
</dbReference>
<dbReference type="PROSITE" id="PS51898">
    <property type="entry name" value="TYR_RECOMBINASE"/>
    <property type="match status" value="1"/>
</dbReference>
<evidence type="ECO:0000313" key="13">
    <source>
        <dbReference type="EMBL" id="SVA04629.1"/>
    </source>
</evidence>
<evidence type="ECO:0000256" key="7">
    <source>
        <dbReference type="ARBA" id="ARBA00022908"/>
    </source>
</evidence>
<keyword evidence="6" id="KW-0159">Chromosome partition</keyword>
<keyword evidence="10" id="KW-0131">Cell cycle</keyword>
<reference evidence="13" key="1">
    <citation type="submission" date="2018-05" db="EMBL/GenBank/DDBJ databases">
        <authorList>
            <person name="Lanie J.A."/>
            <person name="Ng W.-L."/>
            <person name="Kazmierczak K.M."/>
            <person name="Andrzejewski T.M."/>
            <person name="Davidsen T.M."/>
            <person name="Wayne K.J."/>
            <person name="Tettelin H."/>
            <person name="Glass J.I."/>
            <person name="Rusch D."/>
            <person name="Podicherti R."/>
            <person name="Tsui H.-C.T."/>
            <person name="Winkler M.E."/>
        </authorList>
    </citation>
    <scope>NUCLEOTIDE SEQUENCE</scope>
</reference>
<keyword evidence="5" id="KW-0132">Cell division</keyword>
<dbReference type="InterPro" id="IPR010998">
    <property type="entry name" value="Integrase_recombinase_N"/>
</dbReference>
<dbReference type="GO" id="GO:0007059">
    <property type="term" value="P:chromosome segregation"/>
    <property type="evidence" value="ECO:0007669"/>
    <property type="project" value="UniProtKB-KW"/>
</dbReference>
<dbReference type="HAMAP" id="MF_01808">
    <property type="entry name" value="Recomb_XerC_XerD"/>
    <property type="match status" value="1"/>
</dbReference>
<dbReference type="NCBIfam" id="NF040815">
    <property type="entry name" value="recomb_XerA_Arch"/>
    <property type="match status" value="1"/>
</dbReference>
<evidence type="ECO:0000256" key="6">
    <source>
        <dbReference type="ARBA" id="ARBA00022829"/>
    </source>
</evidence>
<evidence type="ECO:0000256" key="2">
    <source>
        <dbReference type="ARBA" id="ARBA00010450"/>
    </source>
</evidence>
<evidence type="ECO:0000256" key="9">
    <source>
        <dbReference type="ARBA" id="ARBA00023172"/>
    </source>
</evidence>
<dbReference type="Pfam" id="PF02899">
    <property type="entry name" value="Phage_int_SAM_1"/>
    <property type="match status" value="1"/>
</dbReference>
<dbReference type="InterPro" id="IPR011932">
    <property type="entry name" value="Recomb_XerD"/>
</dbReference>
<dbReference type="HAMAP" id="MF_01807">
    <property type="entry name" value="Recomb_XerD"/>
    <property type="match status" value="1"/>
</dbReference>
<dbReference type="CDD" id="cd00798">
    <property type="entry name" value="INT_XerDC_C"/>
    <property type="match status" value="1"/>
</dbReference>
<evidence type="ECO:0000259" key="12">
    <source>
        <dbReference type="PROSITE" id="PS51900"/>
    </source>
</evidence>
<dbReference type="Pfam" id="PF00589">
    <property type="entry name" value="Phage_integrase"/>
    <property type="match status" value="1"/>
</dbReference>
<dbReference type="InterPro" id="IPR002104">
    <property type="entry name" value="Integrase_catalytic"/>
</dbReference>
<dbReference type="InterPro" id="IPR004107">
    <property type="entry name" value="Integrase_SAM-like_N"/>
</dbReference>
<dbReference type="GO" id="GO:0005737">
    <property type="term" value="C:cytoplasm"/>
    <property type="evidence" value="ECO:0007669"/>
    <property type="project" value="UniProtKB-SubCell"/>
</dbReference>
<feature type="domain" description="Core-binding (CB)" evidence="12">
    <location>
        <begin position="9"/>
        <end position="94"/>
    </location>
</feature>
<dbReference type="GO" id="GO:0009009">
    <property type="term" value="F:site-specific recombinase activity"/>
    <property type="evidence" value="ECO:0007669"/>
    <property type="project" value="InterPro"/>
</dbReference>
<keyword evidence="4" id="KW-0963">Cytoplasm</keyword>
<feature type="domain" description="Tyr recombinase" evidence="11">
    <location>
        <begin position="115"/>
        <end position="298"/>
    </location>
</feature>
<keyword evidence="8" id="KW-0238">DNA-binding</keyword>
<evidence type="ECO:0000256" key="5">
    <source>
        <dbReference type="ARBA" id="ARBA00022618"/>
    </source>
</evidence>
<dbReference type="GO" id="GO:0006310">
    <property type="term" value="P:DNA recombination"/>
    <property type="evidence" value="ECO:0007669"/>
    <property type="project" value="UniProtKB-KW"/>
</dbReference>
<dbReference type="PANTHER" id="PTHR30349:SF90">
    <property type="entry name" value="TYROSINE RECOMBINASE XERD"/>
    <property type="match status" value="1"/>
</dbReference>
<dbReference type="NCBIfam" id="TIGR02225">
    <property type="entry name" value="recomb_XerD"/>
    <property type="match status" value="1"/>
</dbReference>
<dbReference type="PANTHER" id="PTHR30349">
    <property type="entry name" value="PHAGE INTEGRASE-RELATED"/>
    <property type="match status" value="1"/>
</dbReference>
<keyword evidence="7" id="KW-0229">DNA integration</keyword>
<dbReference type="GO" id="GO:0003677">
    <property type="term" value="F:DNA binding"/>
    <property type="evidence" value="ECO:0007669"/>
    <property type="project" value="UniProtKB-KW"/>
</dbReference>
<dbReference type="Gene3D" id="1.10.443.10">
    <property type="entry name" value="Intergrase catalytic core"/>
    <property type="match status" value="1"/>
</dbReference>
<organism evidence="13">
    <name type="scientific">marine metagenome</name>
    <dbReference type="NCBI Taxonomy" id="408172"/>
    <lineage>
        <taxon>unclassified sequences</taxon>
        <taxon>metagenomes</taxon>
        <taxon>ecological metagenomes</taxon>
    </lineage>
</organism>
<dbReference type="PROSITE" id="PS51900">
    <property type="entry name" value="CB"/>
    <property type="match status" value="1"/>
</dbReference>
<dbReference type="SUPFAM" id="SSF56349">
    <property type="entry name" value="DNA breaking-rejoining enzymes"/>
    <property type="match status" value="1"/>
</dbReference>
<accession>A0A381SMG2</accession>
<dbReference type="Gene3D" id="1.10.150.130">
    <property type="match status" value="1"/>
</dbReference>
<comment type="similarity">
    <text evidence="2">Belongs to the 'phage' integrase family. XerD subfamily.</text>
</comment>
<evidence type="ECO:0000256" key="10">
    <source>
        <dbReference type="ARBA" id="ARBA00023306"/>
    </source>
</evidence>
<evidence type="ECO:0000256" key="1">
    <source>
        <dbReference type="ARBA" id="ARBA00004496"/>
    </source>
</evidence>
<dbReference type="AlphaFoldDB" id="A0A381SMG2"/>
<gene>
    <name evidence="13" type="ORF">METZ01_LOCUS57483</name>
</gene>
<dbReference type="EMBL" id="UINC01003247">
    <property type="protein sequence ID" value="SVA04629.1"/>
    <property type="molecule type" value="Genomic_DNA"/>
</dbReference>
<protein>
    <recommendedName>
        <fullName evidence="3">Tyrosine recombinase XerD</fullName>
    </recommendedName>
</protein>
<dbReference type="NCBIfam" id="NF001399">
    <property type="entry name" value="PRK00283.1"/>
    <property type="match status" value="1"/>
</dbReference>
<evidence type="ECO:0000256" key="4">
    <source>
        <dbReference type="ARBA" id="ARBA00022490"/>
    </source>
</evidence>
<sequence>MKTSEDNNSNSNLIIDQFIDSIWLEQGLSKATLSAYRSDLKVLNQWVEKKQLTIDNISRADLLDFIAHKANSGCSSRTSARMLSSYRRFYAYLFQQEIISKNPTEKISMPKIGKSLPKLLSEEQVIRLIKAPNTKKPLGFRDRVMLEILYATGLRVSELVTLKQGDLNLNQGYIRVMGKGSKERLVPMGSIARRWLKKYLNGPIVEILGERQSDYLFPTRTSESISRQAFWQIIKKYSNKVSIDSDLSPHSLRHAFATHLINHGADLRVVQMLLGHSDLSTTQIYTHIAQHRLKDLHQKHHPRG</sequence>
<dbReference type="InterPro" id="IPR050090">
    <property type="entry name" value="Tyrosine_recombinase_XerCD"/>
</dbReference>
<evidence type="ECO:0000256" key="8">
    <source>
        <dbReference type="ARBA" id="ARBA00023125"/>
    </source>
</evidence>
<dbReference type="InterPro" id="IPR023009">
    <property type="entry name" value="Tyrosine_recombinase_XerC/XerD"/>
</dbReference>
<evidence type="ECO:0000256" key="3">
    <source>
        <dbReference type="ARBA" id="ARBA00015810"/>
    </source>
</evidence>
<dbReference type="InterPro" id="IPR044068">
    <property type="entry name" value="CB"/>
</dbReference>
<keyword evidence="9" id="KW-0233">DNA recombination</keyword>
<name>A0A381SMG2_9ZZZZ</name>
<proteinExistence type="inferred from homology"/>
<evidence type="ECO:0000259" key="11">
    <source>
        <dbReference type="PROSITE" id="PS51898"/>
    </source>
</evidence>
<dbReference type="InterPro" id="IPR011010">
    <property type="entry name" value="DNA_brk_join_enz"/>
</dbReference>
<dbReference type="InterPro" id="IPR013762">
    <property type="entry name" value="Integrase-like_cat_sf"/>
</dbReference>
<comment type="subcellular location">
    <subcellularLocation>
        <location evidence="1">Cytoplasm</location>
    </subcellularLocation>
</comment>